<comment type="caution">
    <text evidence="2">The sequence shown here is derived from an EMBL/GenBank/DDBJ whole genome shotgun (WGS) entry which is preliminary data.</text>
</comment>
<feature type="chain" id="PRO_5045693456" description="Secreted protein" evidence="1">
    <location>
        <begin position="22"/>
        <end position="51"/>
    </location>
</feature>
<organism evidence="2 3">
    <name type="scientific">Sungkyunkwania multivorans</name>
    <dbReference type="NCBI Taxonomy" id="1173618"/>
    <lineage>
        <taxon>Bacteria</taxon>
        <taxon>Pseudomonadati</taxon>
        <taxon>Bacteroidota</taxon>
        <taxon>Flavobacteriia</taxon>
        <taxon>Flavobacteriales</taxon>
        <taxon>Flavobacteriaceae</taxon>
        <taxon>Sungkyunkwania</taxon>
    </lineage>
</organism>
<evidence type="ECO:0000313" key="3">
    <source>
        <dbReference type="Proteomes" id="UP001596978"/>
    </source>
</evidence>
<feature type="signal peptide" evidence="1">
    <location>
        <begin position="1"/>
        <end position="21"/>
    </location>
</feature>
<evidence type="ECO:0008006" key="4">
    <source>
        <dbReference type="Google" id="ProtNLM"/>
    </source>
</evidence>
<accession>A0ABW3D1U7</accession>
<protein>
    <recommendedName>
        <fullName evidence="4">Secreted protein</fullName>
    </recommendedName>
</protein>
<evidence type="ECO:0000256" key="1">
    <source>
        <dbReference type="SAM" id="SignalP"/>
    </source>
</evidence>
<evidence type="ECO:0000313" key="2">
    <source>
        <dbReference type="EMBL" id="MFD0864058.1"/>
    </source>
</evidence>
<sequence>MRLFKYILTAAIFSISLIACQTDSLQEDEQLYDIENIQATEGQVDRPAEPE</sequence>
<keyword evidence="1" id="KW-0732">Signal</keyword>
<dbReference type="Proteomes" id="UP001596978">
    <property type="component" value="Unassembled WGS sequence"/>
</dbReference>
<reference evidence="3" key="1">
    <citation type="journal article" date="2019" name="Int. J. Syst. Evol. Microbiol.">
        <title>The Global Catalogue of Microorganisms (GCM) 10K type strain sequencing project: providing services to taxonomists for standard genome sequencing and annotation.</title>
        <authorList>
            <consortium name="The Broad Institute Genomics Platform"/>
            <consortium name="The Broad Institute Genome Sequencing Center for Infectious Disease"/>
            <person name="Wu L."/>
            <person name="Ma J."/>
        </authorList>
    </citation>
    <scope>NUCLEOTIDE SEQUENCE [LARGE SCALE GENOMIC DNA]</scope>
    <source>
        <strain evidence="3">CCUG 62952</strain>
    </source>
</reference>
<gene>
    <name evidence="2" type="ORF">ACFQ1M_17725</name>
</gene>
<dbReference type="RefSeq" id="WP_386410979.1">
    <property type="nucleotide sequence ID" value="NZ_JBHTJH010000025.1"/>
</dbReference>
<name>A0ABW3D1U7_9FLAO</name>
<keyword evidence="3" id="KW-1185">Reference proteome</keyword>
<proteinExistence type="predicted"/>
<dbReference type="PROSITE" id="PS51257">
    <property type="entry name" value="PROKAR_LIPOPROTEIN"/>
    <property type="match status" value="1"/>
</dbReference>
<dbReference type="EMBL" id="JBHTJH010000025">
    <property type="protein sequence ID" value="MFD0864058.1"/>
    <property type="molecule type" value="Genomic_DNA"/>
</dbReference>